<sequence length="188" mass="20068">MGRDKATMPFPGPVSDGLRRAGTEGPTTMVEYMVSVLDQRCQPVFVVAAPGQPLPPLHAEVVRDEVRGLGPLLATGRGLRAAAEAGAKRAFVCAVDMPFLTVDLIDTLVERAAEVDADVVLPWDGRDHYLAAVYRTDLAERIAALVAAGERKMRALVDSIDAQRIVLPASRSLANVNSAADLRSLLQA</sequence>
<dbReference type="Pfam" id="PF12804">
    <property type="entry name" value="NTP_transf_3"/>
    <property type="match status" value="1"/>
</dbReference>
<comment type="caution">
    <text evidence="10">The sequence shown here is derived from an EMBL/GenBank/DDBJ whole genome shotgun (WGS) entry which is preliminary data.</text>
</comment>
<evidence type="ECO:0000256" key="6">
    <source>
        <dbReference type="ARBA" id="ARBA00023134"/>
    </source>
</evidence>
<dbReference type="NCBIfam" id="NF001855">
    <property type="entry name" value="PRK00576.1"/>
    <property type="match status" value="1"/>
</dbReference>
<dbReference type="InterPro" id="IPR029044">
    <property type="entry name" value="Nucleotide-diphossugar_trans"/>
</dbReference>
<evidence type="ECO:0000256" key="7">
    <source>
        <dbReference type="ARBA" id="ARBA00023150"/>
    </source>
</evidence>
<keyword evidence="2" id="KW-0808">Transferase</keyword>
<dbReference type="PANTHER" id="PTHR19136:SF81">
    <property type="entry name" value="MOLYBDENUM COFACTOR GUANYLYLTRANSFERASE"/>
    <property type="match status" value="1"/>
</dbReference>
<gene>
    <name evidence="10" type="ORF">AWC06_00500</name>
</gene>
<keyword evidence="4" id="KW-0547">Nucleotide-binding</keyword>
<organism evidence="10 11">
    <name type="scientific">Mycobacterium fragae</name>
    <dbReference type="NCBI Taxonomy" id="1260918"/>
    <lineage>
        <taxon>Bacteria</taxon>
        <taxon>Bacillati</taxon>
        <taxon>Actinomycetota</taxon>
        <taxon>Actinomycetes</taxon>
        <taxon>Mycobacteriales</taxon>
        <taxon>Mycobacteriaceae</taxon>
        <taxon>Mycobacterium</taxon>
    </lineage>
</organism>
<dbReference type="GO" id="GO:0016779">
    <property type="term" value="F:nucleotidyltransferase activity"/>
    <property type="evidence" value="ECO:0007669"/>
    <property type="project" value="TreeGrafter"/>
</dbReference>
<dbReference type="STRING" id="1260918.AWC06_00500"/>
<evidence type="ECO:0000259" key="9">
    <source>
        <dbReference type="Pfam" id="PF12804"/>
    </source>
</evidence>
<dbReference type="PANTHER" id="PTHR19136">
    <property type="entry name" value="MOLYBDENUM COFACTOR GUANYLYLTRANSFERASE"/>
    <property type="match status" value="1"/>
</dbReference>
<evidence type="ECO:0000256" key="3">
    <source>
        <dbReference type="ARBA" id="ARBA00022723"/>
    </source>
</evidence>
<keyword evidence="6" id="KW-0342">GTP-binding</keyword>
<keyword evidence="1" id="KW-0963">Cytoplasm</keyword>
<evidence type="ECO:0000313" key="10">
    <source>
        <dbReference type="EMBL" id="ORV56737.1"/>
    </source>
</evidence>
<proteinExistence type="predicted"/>
<dbReference type="AlphaFoldDB" id="A0A1X1UIW4"/>
<name>A0A1X1UIW4_9MYCO</name>
<dbReference type="CDD" id="cd02503">
    <property type="entry name" value="MobA"/>
    <property type="match status" value="1"/>
</dbReference>
<dbReference type="GO" id="GO:0005525">
    <property type="term" value="F:GTP binding"/>
    <property type="evidence" value="ECO:0007669"/>
    <property type="project" value="UniProtKB-KW"/>
</dbReference>
<feature type="region of interest" description="Disordered" evidence="8">
    <location>
        <begin position="1"/>
        <end position="20"/>
    </location>
</feature>
<dbReference type="InterPro" id="IPR025877">
    <property type="entry name" value="MobA-like_NTP_Trfase"/>
</dbReference>
<protein>
    <submittedName>
        <fullName evidence="10">Molybdopterin-guanine dinucleotide biosynthesis protein A</fullName>
    </submittedName>
</protein>
<dbReference type="InterPro" id="IPR013482">
    <property type="entry name" value="Molybde_CF_guanTrfase"/>
</dbReference>
<keyword evidence="11" id="KW-1185">Reference proteome</keyword>
<dbReference type="EMBL" id="LQOW01000031">
    <property type="protein sequence ID" value="ORV56737.1"/>
    <property type="molecule type" value="Genomic_DNA"/>
</dbReference>
<keyword evidence="7" id="KW-0501">Molybdenum cofactor biosynthesis</keyword>
<evidence type="ECO:0000256" key="4">
    <source>
        <dbReference type="ARBA" id="ARBA00022741"/>
    </source>
</evidence>
<dbReference type="SUPFAM" id="SSF53448">
    <property type="entry name" value="Nucleotide-diphospho-sugar transferases"/>
    <property type="match status" value="1"/>
</dbReference>
<keyword evidence="5" id="KW-0460">Magnesium</keyword>
<evidence type="ECO:0000256" key="1">
    <source>
        <dbReference type="ARBA" id="ARBA00022490"/>
    </source>
</evidence>
<evidence type="ECO:0000256" key="2">
    <source>
        <dbReference type="ARBA" id="ARBA00022679"/>
    </source>
</evidence>
<dbReference type="Gene3D" id="3.90.550.10">
    <property type="entry name" value="Spore Coat Polysaccharide Biosynthesis Protein SpsA, Chain A"/>
    <property type="match status" value="1"/>
</dbReference>
<accession>A0A1X1UIW4</accession>
<evidence type="ECO:0000256" key="5">
    <source>
        <dbReference type="ARBA" id="ARBA00022842"/>
    </source>
</evidence>
<dbReference type="Proteomes" id="UP000194000">
    <property type="component" value="Unassembled WGS sequence"/>
</dbReference>
<keyword evidence="3" id="KW-0479">Metal-binding</keyword>
<feature type="domain" description="MobA-like NTP transferase" evidence="9">
    <location>
        <begin position="1"/>
        <end position="159"/>
    </location>
</feature>
<evidence type="ECO:0000256" key="8">
    <source>
        <dbReference type="SAM" id="MobiDB-lite"/>
    </source>
</evidence>
<dbReference type="GO" id="GO:0006777">
    <property type="term" value="P:Mo-molybdopterin cofactor biosynthetic process"/>
    <property type="evidence" value="ECO:0007669"/>
    <property type="project" value="UniProtKB-KW"/>
</dbReference>
<evidence type="ECO:0000313" key="11">
    <source>
        <dbReference type="Proteomes" id="UP000194000"/>
    </source>
</evidence>
<reference evidence="10 11" key="1">
    <citation type="submission" date="2016-01" db="EMBL/GenBank/DDBJ databases">
        <title>The new phylogeny of the genus Mycobacterium.</title>
        <authorList>
            <person name="Tarcisio F."/>
            <person name="Conor M."/>
            <person name="Antonella G."/>
            <person name="Elisabetta G."/>
            <person name="Giulia F.S."/>
            <person name="Sara T."/>
            <person name="Anna F."/>
            <person name="Clotilde B."/>
            <person name="Roberto B."/>
            <person name="Veronica D.S."/>
            <person name="Fabio R."/>
            <person name="Monica P."/>
            <person name="Olivier J."/>
            <person name="Enrico T."/>
            <person name="Nicola S."/>
        </authorList>
    </citation>
    <scope>NUCLEOTIDE SEQUENCE [LARGE SCALE GENOMIC DNA]</scope>
    <source>
        <strain evidence="10 11">DSM 45731</strain>
    </source>
</reference>
<dbReference type="GO" id="GO:0046872">
    <property type="term" value="F:metal ion binding"/>
    <property type="evidence" value="ECO:0007669"/>
    <property type="project" value="UniProtKB-KW"/>
</dbReference>